<gene>
    <name evidence="2" type="ORF">NBR_LOCUS6105</name>
</gene>
<dbReference type="Gene3D" id="1.10.510.10">
    <property type="entry name" value="Transferase(Phosphotransferase) domain 1"/>
    <property type="match status" value="1"/>
</dbReference>
<keyword evidence="1" id="KW-0175">Coiled coil</keyword>
<feature type="coiled-coil region" evidence="1">
    <location>
        <begin position="326"/>
        <end position="353"/>
    </location>
</feature>
<reference evidence="2 3" key="2">
    <citation type="submission" date="2018-11" db="EMBL/GenBank/DDBJ databases">
        <authorList>
            <consortium name="Pathogen Informatics"/>
        </authorList>
    </citation>
    <scope>NUCLEOTIDE SEQUENCE [LARGE SCALE GENOMIC DNA]</scope>
</reference>
<evidence type="ECO:0000313" key="2">
    <source>
        <dbReference type="EMBL" id="VDL69694.1"/>
    </source>
</evidence>
<dbReference type="AlphaFoldDB" id="A0A0N4XTX6"/>
<dbReference type="WBParaSite" id="NBR_0000610401-mRNA-1">
    <property type="protein sequence ID" value="NBR_0000610401-mRNA-1"/>
    <property type="gene ID" value="NBR_0000610401"/>
</dbReference>
<dbReference type="Proteomes" id="UP000271162">
    <property type="component" value="Unassembled WGS sequence"/>
</dbReference>
<protein>
    <submittedName>
        <fullName evidence="4">Reverse transcriptase domain-containing protein</fullName>
    </submittedName>
</protein>
<dbReference type="EMBL" id="UYSL01019777">
    <property type="protein sequence ID" value="VDL69694.1"/>
    <property type="molecule type" value="Genomic_DNA"/>
</dbReference>
<sequence length="381" mass="43740">MTLTNECLQCNVFRWSNNYYKQRKPLLYCRYIDDCFIVCATQNEMDLCFELLNNQAESIKLTREKPTGRWLPKSVSLLDLWVGYPEPQSETRTKKSWSPGTVGRLASDMLAIIEMVYDSGYTFCDIELSHFHLDVDTRRVYLNSACQVFKSTEQVDLTGENAQQVIRNYWRGRPGCAPLSWHKRGEQCAVRVSDCAEALFYIILDLMGLATWPGLENERIRQEKETLDVSKLLPPLAEFRNTVFRAQELSELISRGNDCGIMFQDGYMLLQGKRGGATSSVLDFRKLFAKLRALYEIFGGVSNSDVPFDFEDVADIGYCGSDQARIIDLLKEVHRLNDKISFLKADKEALMMRVEYVRRNAAQSRRERSTIAMLSNAPKID</sequence>
<evidence type="ECO:0000256" key="1">
    <source>
        <dbReference type="SAM" id="Coils"/>
    </source>
</evidence>
<name>A0A0N4XTX6_NIPBR</name>
<dbReference type="STRING" id="27835.A0A0N4XTX6"/>
<accession>A0A0N4XTX6</accession>
<keyword evidence="3" id="KW-1185">Reference proteome</keyword>
<evidence type="ECO:0000313" key="3">
    <source>
        <dbReference type="Proteomes" id="UP000271162"/>
    </source>
</evidence>
<reference evidence="4" key="1">
    <citation type="submission" date="2017-02" db="UniProtKB">
        <authorList>
            <consortium name="WormBaseParasite"/>
        </authorList>
    </citation>
    <scope>IDENTIFICATION</scope>
</reference>
<proteinExistence type="predicted"/>
<organism evidence="4">
    <name type="scientific">Nippostrongylus brasiliensis</name>
    <name type="common">Rat hookworm</name>
    <dbReference type="NCBI Taxonomy" id="27835"/>
    <lineage>
        <taxon>Eukaryota</taxon>
        <taxon>Metazoa</taxon>
        <taxon>Ecdysozoa</taxon>
        <taxon>Nematoda</taxon>
        <taxon>Chromadorea</taxon>
        <taxon>Rhabditida</taxon>
        <taxon>Rhabditina</taxon>
        <taxon>Rhabditomorpha</taxon>
        <taxon>Strongyloidea</taxon>
        <taxon>Heligmosomidae</taxon>
        <taxon>Nippostrongylus</taxon>
    </lineage>
</organism>
<evidence type="ECO:0000313" key="4">
    <source>
        <dbReference type="WBParaSite" id="NBR_0000610401-mRNA-1"/>
    </source>
</evidence>